<reference evidence="1 2" key="1">
    <citation type="submission" date="2016-08" db="EMBL/GenBank/DDBJ databases">
        <authorList>
            <person name="Seilhamer J.J."/>
        </authorList>
    </citation>
    <scope>NUCLEOTIDE SEQUENCE [LARGE SCALE GENOMIC DNA]</scope>
    <source>
        <strain evidence="1 2">VC14762</strain>
    </source>
</reference>
<proteinExistence type="predicted"/>
<dbReference type="Proteomes" id="UP000188543">
    <property type="component" value="Unassembled WGS sequence"/>
</dbReference>
<name>A0A1V2W6S8_9BURK</name>
<gene>
    <name evidence="1" type="ORF">A8E72_10445</name>
</gene>
<accession>A0A1V2W6S8</accession>
<dbReference type="AlphaFoldDB" id="A0A1V2W6S8"/>
<comment type="caution">
    <text evidence="1">The sequence shown here is derived from an EMBL/GenBank/DDBJ whole genome shotgun (WGS) entry which is preliminary data.</text>
</comment>
<protein>
    <submittedName>
        <fullName evidence="1">Uncharacterized protein</fullName>
    </submittedName>
</protein>
<sequence length="305" mass="33534">MAYVTSQFIHAAQTGRRPFDGLLDEAFYAILAPIVAPYLPEGVTFGFSDGAASERALGLILTRQTASLLSAVKSFDAPDELWREKVGTRRAIYIDIPHGALTFNTSPEKKDVVQLRAILAAPFLPPDRPGHTQFVVQLTDVGSEHGRGRVAGVLCPDGSIKRSANQNHLLATDFELRPPFAHPDLHKAVMGCAGTFLRLVLAYYLFGPPEAREEIAVTPTERLNKGKPRSGQSLFAMTRLQPSAKVGRPQNTIPSSWSLSERQEVDGHFKLQAHGPQWSQRRLIWVSGYERGPVDAPIRPKGVQI</sequence>
<evidence type="ECO:0000313" key="1">
    <source>
        <dbReference type="EMBL" id="ONU88746.1"/>
    </source>
</evidence>
<dbReference type="EMBL" id="MUTJ01000034">
    <property type="protein sequence ID" value="ONU88746.1"/>
    <property type="molecule type" value="Genomic_DNA"/>
</dbReference>
<evidence type="ECO:0000313" key="2">
    <source>
        <dbReference type="Proteomes" id="UP000188543"/>
    </source>
</evidence>
<organism evidence="1 2">
    <name type="scientific">Burkholderia cenocepacia</name>
    <dbReference type="NCBI Taxonomy" id="95486"/>
    <lineage>
        <taxon>Bacteria</taxon>
        <taxon>Pseudomonadati</taxon>
        <taxon>Pseudomonadota</taxon>
        <taxon>Betaproteobacteria</taxon>
        <taxon>Burkholderiales</taxon>
        <taxon>Burkholderiaceae</taxon>
        <taxon>Burkholderia</taxon>
        <taxon>Burkholderia cepacia complex</taxon>
    </lineage>
</organism>